<comment type="caution">
    <text evidence="1">The sequence shown here is derived from an EMBL/GenBank/DDBJ whole genome shotgun (WGS) entry which is preliminary data.</text>
</comment>
<dbReference type="EMBL" id="QTSX02006412">
    <property type="protein sequence ID" value="KAJ9055096.1"/>
    <property type="molecule type" value="Genomic_DNA"/>
</dbReference>
<keyword evidence="2" id="KW-1185">Reference proteome</keyword>
<dbReference type="Proteomes" id="UP001165960">
    <property type="component" value="Unassembled WGS sequence"/>
</dbReference>
<sequence>MVKLGPIIWWAMPVPALTPPSPAGAPQYSWYPERTRQANMGKGRGCKDDPWAGQQRYSDPPEEHLVT</sequence>
<organism evidence="1 2">
    <name type="scientific">Entomophthora muscae</name>
    <dbReference type="NCBI Taxonomy" id="34485"/>
    <lineage>
        <taxon>Eukaryota</taxon>
        <taxon>Fungi</taxon>
        <taxon>Fungi incertae sedis</taxon>
        <taxon>Zoopagomycota</taxon>
        <taxon>Entomophthoromycotina</taxon>
        <taxon>Entomophthoromycetes</taxon>
        <taxon>Entomophthorales</taxon>
        <taxon>Entomophthoraceae</taxon>
        <taxon>Entomophthora</taxon>
    </lineage>
</organism>
<evidence type="ECO:0000313" key="1">
    <source>
        <dbReference type="EMBL" id="KAJ9055096.1"/>
    </source>
</evidence>
<name>A0ACC2RYE0_9FUNG</name>
<proteinExistence type="predicted"/>
<accession>A0ACC2RYE0</accession>
<gene>
    <name evidence="1" type="ORF">DSO57_1007588</name>
</gene>
<reference evidence="1" key="1">
    <citation type="submission" date="2022-04" db="EMBL/GenBank/DDBJ databases">
        <title>Genome of the entomopathogenic fungus Entomophthora muscae.</title>
        <authorList>
            <person name="Elya C."/>
            <person name="Lovett B.R."/>
            <person name="Lee E."/>
            <person name="Macias A.M."/>
            <person name="Hajek A.E."/>
            <person name="De Bivort B.L."/>
            <person name="Kasson M.T."/>
            <person name="De Fine Licht H.H."/>
            <person name="Stajich J.E."/>
        </authorList>
    </citation>
    <scope>NUCLEOTIDE SEQUENCE</scope>
    <source>
        <strain evidence="1">Berkeley</strain>
    </source>
</reference>
<evidence type="ECO:0000313" key="2">
    <source>
        <dbReference type="Proteomes" id="UP001165960"/>
    </source>
</evidence>
<protein>
    <submittedName>
        <fullName evidence="1">Uncharacterized protein</fullName>
    </submittedName>
</protein>